<sequence>MRKVDKHAYKPQLISIDPFHLQRKRPQRMIGYKEQYLQSFLQRTINKEELDNPEAINAAYSSMIKKMEELEPEARRFYEILSPLNKDEFVKLMLLGGSFIIEFFIRLGQDEISIHDQDPIPRWRDYILLDLILVENQLPFSVLEMLYDEIKEPRDLTLIKSAQMALQPFLPKGIHHFGITNIKHLLDYIHKSHVSNIARKNCCNRSRSETEIPSLEFPHATKLHKAGIKLKGVDAEC</sequence>
<dbReference type="InterPro" id="IPR029055">
    <property type="entry name" value="Ntn_hydrolases_N"/>
</dbReference>
<organism evidence="1 2">
    <name type="scientific">Nelumbo nucifera</name>
    <name type="common">Sacred lotus</name>
    <dbReference type="NCBI Taxonomy" id="4432"/>
    <lineage>
        <taxon>Eukaryota</taxon>
        <taxon>Viridiplantae</taxon>
        <taxon>Streptophyta</taxon>
        <taxon>Embryophyta</taxon>
        <taxon>Tracheophyta</taxon>
        <taxon>Spermatophyta</taxon>
        <taxon>Magnoliopsida</taxon>
        <taxon>Proteales</taxon>
        <taxon>Nelumbonaceae</taxon>
        <taxon>Nelumbo</taxon>
    </lineage>
</organism>
<dbReference type="PANTHER" id="PTHR31170">
    <property type="entry name" value="BNAC04G53230D PROTEIN"/>
    <property type="match status" value="1"/>
</dbReference>
<evidence type="ECO:0000313" key="2">
    <source>
        <dbReference type="Proteomes" id="UP000607653"/>
    </source>
</evidence>
<dbReference type="AlphaFoldDB" id="A0A822ZEW8"/>
<dbReference type="Proteomes" id="UP000607653">
    <property type="component" value="Unassembled WGS sequence"/>
</dbReference>
<protein>
    <submittedName>
        <fullName evidence="1">Uncharacterized protein</fullName>
    </submittedName>
</protein>
<name>A0A822ZEW8_NELNU</name>
<reference evidence="1 2" key="1">
    <citation type="journal article" date="2020" name="Mol. Biol. Evol.">
        <title>Distinct Expression and Methylation Patterns for Genes with Different Fates following a Single Whole-Genome Duplication in Flowering Plants.</title>
        <authorList>
            <person name="Shi T."/>
            <person name="Rahmani R.S."/>
            <person name="Gugger P.F."/>
            <person name="Wang M."/>
            <person name="Li H."/>
            <person name="Zhang Y."/>
            <person name="Li Z."/>
            <person name="Wang Q."/>
            <person name="Van de Peer Y."/>
            <person name="Marchal K."/>
            <person name="Chen J."/>
        </authorList>
    </citation>
    <scope>NUCLEOTIDE SEQUENCE [LARGE SCALE GENOMIC DNA]</scope>
    <source>
        <tissue evidence="1">Leaf</tissue>
    </source>
</reference>
<dbReference type="EMBL" id="DUZY01000006">
    <property type="protein sequence ID" value="DAD42291.1"/>
    <property type="molecule type" value="Genomic_DNA"/>
</dbReference>
<accession>A0A822ZEW8</accession>
<comment type="caution">
    <text evidence="1">The sequence shown here is derived from an EMBL/GenBank/DDBJ whole genome shotgun (WGS) entry which is preliminary data.</text>
</comment>
<evidence type="ECO:0000313" key="1">
    <source>
        <dbReference type="EMBL" id="DAD42291.1"/>
    </source>
</evidence>
<dbReference type="Pfam" id="PF03140">
    <property type="entry name" value="DUF247"/>
    <property type="match status" value="1"/>
</dbReference>
<dbReference type="InterPro" id="IPR004158">
    <property type="entry name" value="DUF247_pln"/>
</dbReference>
<dbReference type="PANTHER" id="PTHR31170:SF25">
    <property type="entry name" value="BNAA09G04570D PROTEIN"/>
    <property type="match status" value="1"/>
</dbReference>
<proteinExistence type="predicted"/>
<gene>
    <name evidence="1" type="ORF">HUJ06_000521</name>
</gene>
<dbReference type="Gene3D" id="3.60.20.10">
    <property type="entry name" value="Glutamine Phosphoribosylpyrophosphate, subunit 1, domain 1"/>
    <property type="match status" value="1"/>
</dbReference>
<keyword evidence="2" id="KW-1185">Reference proteome</keyword>